<protein>
    <recommendedName>
        <fullName evidence="3">Exo-alpha-sialidase</fullName>
    </recommendedName>
</protein>
<evidence type="ECO:0000313" key="1">
    <source>
        <dbReference type="EMBL" id="RHB29433.1"/>
    </source>
</evidence>
<organism evidence="1 2">
    <name type="scientific">Bacteroides nordii</name>
    <dbReference type="NCBI Taxonomy" id="291645"/>
    <lineage>
        <taxon>Bacteria</taxon>
        <taxon>Pseudomonadati</taxon>
        <taxon>Bacteroidota</taxon>
        <taxon>Bacteroidia</taxon>
        <taxon>Bacteroidales</taxon>
        <taxon>Bacteroidaceae</taxon>
        <taxon>Bacteroides</taxon>
    </lineage>
</organism>
<dbReference type="SUPFAM" id="SSF101898">
    <property type="entry name" value="NHL repeat"/>
    <property type="match status" value="1"/>
</dbReference>
<dbReference type="Proteomes" id="UP000284379">
    <property type="component" value="Unassembled WGS sequence"/>
</dbReference>
<reference evidence="1 2" key="1">
    <citation type="submission" date="2018-08" db="EMBL/GenBank/DDBJ databases">
        <title>A genome reference for cultivated species of the human gut microbiota.</title>
        <authorList>
            <person name="Zou Y."/>
            <person name="Xue W."/>
            <person name="Luo G."/>
        </authorList>
    </citation>
    <scope>NUCLEOTIDE SEQUENCE [LARGE SCALE GENOMIC DNA]</scope>
    <source>
        <strain evidence="1 2">AM40-30BH</strain>
    </source>
</reference>
<proteinExistence type="predicted"/>
<accession>A0A413V783</accession>
<comment type="caution">
    <text evidence="1">The sequence shown here is derived from an EMBL/GenBank/DDBJ whole genome shotgun (WGS) entry which is preliminary data.</text>
</comment>
<sequence>MTMNKIYDFKVLAVYADHLLAACGYRIDKYSLEGKWLGYVGTLEDKKYGKWAGHKLTRRLMRAEITALYKLEDGAMLAIAKKGFFRKEKGEQMFRKVFSTPRGSKPLNICFTKDGCAYFGEYFQNVEKAEVHVYGSEDGCRTWKVVYTFAAGNINHVHGLFLDPYTDRIWIATGDRENECIIGWTEDGFETLHEVLRGGQEYRSCQLFFYKDFIVYATDSQYIENEIRAIDRETLEITFLTKIQGSAIKGGQMGDVAYLSTTVEPSDVNRDKYSYVWVSRGGRKWNELFEAEKDCYPSILQYATVEFPQHHAIADCLYFSGRAVKGLDGRTTYEKI</sequence>
<dbReference type="EMBL" id="QSGO01000032">
    <property type="protein sequence ID" value="RHB29433.1"/>
    <property type="molecule type" value="Genomic_DNA"/>
</dbReference>
<evidence type="ECO:0008006" key="3">
    <source>
        <dbReference type="Google" id="ProtNLM"/>
    </source>
</evidence>
<name>A0A413V783_9BACE</name>
<gene>
    <name evidence="1" type="ORF">DW888_19880</name>
</gene>
<dbReference type="AlphaFoldDB" id="A0A413V783"/>
<evidence type="ECO:0000313" key="2">
    <source>
        <dbReference type="Proteomes" id="UP000284379"/>
    </source>
</evidence>